<organism evidence="1 2">
    <name type="scientific">Linnemannia elongata AG-77</name>
    <dbReference type="NCBI Taxonomy" id="1314771"/>
    <lineage>
        <taxon>Eukaryota</taxon>
        <taxon>Fungi</taxon>
        <taxon>Fungi incertae sedis</taxon>
        <taxon>Mucoromycota</taxon>
        <taxon>Mortierellomycotina</taxon>
        <taxon>Mortierellomycetes</taxon>
        <taxon>Mortierellales</taxon>
        <taxon>Mortierellaceae</taxon>
        <taxon>Linnemannia</taxon>
    </lineage>
</organism>
<dbReference type="Proteomes" id="UP000078512">
    <property type="component" value="Unassembled WGS sequence"/>
</dbReference>
<dbReference type="Gene3D" id="3.40.50.1010">
    <property type="entry name" value="5'-nuclease"/>
    <property type="match status" value="1"/>
</dbReference>
<dbReference type="EMBL" id="KV442452">
    <property type="protein sequence ID" value="OAQ21917.1"/>
    <property type="molecule type" value="Genomic_DNA"/>
</dbReference>
<proteinExistence type="predicted"/>
<dbReference type="OrthoDB" id="2433063at2759"/>
<dbReference type="AlphaFoldDB" id="A0A197J9U0"/>
<name>A0A197J9U0_9FUNG</name>
<dbReference type="InterPro" id="IPR029060">
    <property type="entry name" value="PIN-like_dom_sf"/>
</dbReference>
<sequence length="336" mass="37892">MGIPYLWPFVRDKGYEAPLLSRFPQDPLPSNAFYRVDILASFFSVIRRAYSNHDSSTANTIVAQHLTSCGFLQASAVLYVDGPSPEEKRRTRDFRDMKRADALAKAEASINDMENIFRSGGRLRKPHFRKLAKHLNASFVWSMDSRRALAQFLQGLGWSVVECVSEADIAIASDCGAHDVVITGDSDSLVYFYSSIETIWRPLGRGRYLVYDMPTVLRHLEISRTALTVLGVVCRNDYSSNISRLGVSTNFKIILSLEKDVTFTDPSTMIGAYLTHKDVACKYPKQDQFDAALKIFVRQEFTTNPAPSPQELNYNAAQGITQRLKDLRLKLESNKK</sequence>
<dbReference type="InterPro" id="IPR006084">
    <property type="entry name" value="XPG/Rad2"/>
</dbReference>
<evidence type="ECO:0000313" key="2">
    <source>
        <dbReference type="Proteomes" id="UP000078512"/>
    </source>
</evidence>
<accession>A0A197J9U0</accession>
<gene>
    <name evidence="1" type="ORF">K457DRAFT_613909</name>
</gene>
<reference evidence="1 2" key="1">
    <citation type="submission" date="2016-05" db="EMBL/GenBank/DDBJ databases">
        <title>Genome sequencing reveals origins of a unique bacterial endosymbiosis in the earliest lineages of terrestrial Fungi.</title>
        <authorList>
            <consortium name="DOE Joint Genome Institute"/>
            <person name="Uehling J."/>
            <person name="Gryganskyi A."/>
            <person name="Hameed K."/>
            <person name="Tschaplinski T."/>
            <person name="Misztal P."/>
            <person name="Wu S."/>
            <person name="Desiro A."/>
            <person name="Vande Pol N."/>
            <person name="Du Z.-Y."/>
            <person name="Zienkiewicz A."/>
            <person name="Zienkiewicz K."/>
            <person name="Morin E."/>
            <person name="Tisserant E."/>
            <person name="Splivallo R."/>
            <person name="Hainaut M."/>
            <person name="Henrissat B."/>
            <person name="Ohm R."/>
            <person name="Kuo A."/>
            <person name="Yan J."/>
            <person name="Lipzen A."/>
            <person name="Nolan M."/>
            <person name="Labutti K."/>
            <person name="Barry K."/>
            <person name="Goldstein A."/>
            <person name="Labbe J."/>
            <person name="Schadt C."/>
            <person name="Tuskan G."/>
            <person name="Grigoriev I."/>
            <person name="Martin F."/>
            <person name="Vilgalys R."/>
            <person name="Bonito G."/>
        </authorList>
    </citation>
    <scope>NUCLEOTIDE SEQUENCE [LARGE SCALE GENOMIC DNA]</scope>
    <source>
        <strain evidence="1 2">AG-77</strain>
    </source>
</reference>
<dbReference type="GO" id="GO:0017108">
    <property type="term" value="F:5'-flap endonuclease activity"/>
    <property type="evidence" value="ECO:0007669"/>
    <property type="project" value="TreeGrafter"/>
</dbReference>
<dbReference type="PANTHER" id="PTHR11081:SF59">
    <property type="entry name" value="FI23547P1"/>
    <property type="match status" value="1"/>
</dbReference>
<evidence type="ECO:0000313" key="1">
    <source>
        <dbReference type="EMBL" id="OAQ21917.1"/>
    </source>
</evidence>
<dbReference type="PANTHER" id="PTHR11081">
    <property type="entry name" value="FLAP ENDONUCLEASE FAMILY MEMBER"/>
    <property type="match status" value="1"/>
</dbReference>
<protein>
    <recommendedName>
        <fullName evidence="3">XPG-I domain-containing protein</fullName>
    </recommendedName>
</protein>
<evidence type="ECO:0008006" key="3">
    <source>
        <dbReference type="Google" id="ProtNLM"/>
    </source>
</evidence>
<dbReference type="SUPFAM" id="SSF88723">
    <property type="entry name" value="PIN domain-like"/>
    <property type="match status" value="1"/>
</dbReference>
<keyword evidence="2" id="KW-1185">Reference proteome</keyword>